<name>A0A942TFI2_9BACI</name>
<comment type="caution">
    <text evidence="2">The sequence shown here is derived from an EMBL/GenBank/DDBJ whole genome shotgun (WGS) entry which is preliminary data.</text>
</comment>
<protein>
    <submittedName>
        <fullName evidence="2">Uncharacterized protein</fullName>
    </submittedName>
</protein>
<dbReference type="EMBL" id="JAGYPG010000003">
    <property type="protein sequence ID" value="MBS4196995.1"/>
    <property type="molecule type" value="Genomic_DNA"/>
</dbReference>
<dbReference type="Proteomes" id="UP000681414">
    <property type="component" value="Unassembled WGS sequence"/>
</dbReference>
<proteinExistence type="predicted"/>
<keyword evidence="3" id="KW-1185">Reference proteome</keyword>
<accession>A0A942TFI2</accession>
<feature type="transmembrane region" description="Helical" evidence="1">
    <location>
        <begin position="38"/>
        <end position="58"/>
    </location>
</feature>
<dbReference type="AlphaFoldDB" id="A0A942TFI2"/>
<reference evidence="2 3" key="1">
    <citation type="submission" date="2021-05" db="EMBL/GenBank/DDBJ databases">
        <title>Novel Bacillus species.</title>
        <authorList>
            <person name="Liu G."/>
        </authorList>
    </citation>
    <scope>NUCLEOTIDE SEQUENCE [LARGE SCALE GENOMIC DNA]</scope>
    <source>
        <strain evidence="3">FJAT-49780</strain>
    </source>
</reference>
<evidence type="ECO:0000313" key="3">
    <source>
        <dbReference type="Proteomes" id="UP000681414"/>
    </source>
</evidence>
<dbReference type="RefSeq" id="WP_213126196.1">
    <property type="nucleotide sequence ID" value="NZ_JAGYPG010000003.1"/>
</dbReference>
<keyword evidence="1" id="KW-1133">Transmembrane helix</keyword>
<organism evidence="2 3">
    <name type="scientific">Lederbergia citri</name>
    <dbReference type="NCBI Taxonomy" id="2833580"/>
    <lineage>
        <taxon>Bacteria</taxon>
        <taxon>Bacillati</taxon>
        <taxon>Bacillota</taxon>
        <taxon>Bacilli</taxon>
        <taxon>Bacillales</taxon>
        <taxon>Bacillaceae</taxon>
        <taxon>Lederbergia</taxon>
    </lineage>
</organism>
<keyword evidence="1" id="KW-0472">Membrane</keyword>
<evidence type="ECO:0000313" key="2">
    <source>
        <dbReference type="EMBL" id="MBS4196995.1"/>
    </source>
</evidence>
<feature type="transmembrane region" description="Helical" evidence="1">
    <location>
        <begin position="12"/>
        <end position="32"/>
    </location>
</feature>
<sequence>MENSKEKKLPFIMWLSAVIGAFIFFFIAKVIWEDVHLSLLVILLLMGFFINLLISLFFQKKKIPNNDAIH</sequence>
<keyword evidence="1" id="KW-0812">Transmembrane</keyword>
<evidence type="ECO:0000256" key="1">
    <source>
        <dbReference type="SAM" id="Phobius"/>
    </source>
</evidence>
<gene>
    <name evidence="2" type="ORF">KHA97_18245</name>
</gene>